<evidence type="ECO:0000256" key="8">
    <source>
        <dbReference type="ARBA" id="ARBA00023014"/>
    </source>
</evidence>
<reference evidence="11" key="2">
    <citation type="submission" date="2021-03" db="EMBL/GenBank/DDBJ databases">
        <authorList>
            <person name="Jaffe A."/>
        </authorList>
    </citation>
    <scope>NUCLEOTIDE SEQUENCE</scope>
    <source>
        <strain evidence="11">RIFCSPLOWO2_01_FULL_58_19</strain>
    </source>
</reference>
<proteinExistence type="predicted"/>
<keyword evidence="5" id="KW-0274">FAD</keyword>
<dbReference type="PANTHER" id="PTHR47354:SF6">
    <property type="entry name" value="NADH OXIDOREDUCTASE HCR"/>
    <property type="match status" value="1"/>
</dbReference>
<gene>
    <name evidence="10" type="ORF">HA252_03265</name>
    <name evidence="11" type="ORF">J4203_03525</name>
</gene>
<comment type="caution">
    <text evidence="10">The sequence shown here is derived from an EMBL/GenBank/DDBJ whole genome shotgun (WGS) entry which is preliminary data.</text>
</comment>
<dbReference type="Proteomes" id="UP000564964">
    <property type="component" value="Unassembled WGS sequence"/>
</dbReference>
<evidence type="ECO:0000256" key="5">
    <source>
        <dbReference type="ARBA" id="ARBA00022827"/>
    </source>
</evidence>
<accession>A0A7J4JIH0</accession>
<evidence type="ECO:0000256" key="1">
    <source>
        <dbReference type="ARBA" id="ARBA00001974"/>
    </source>
</evidence>
<keyword evidence="8" id="KW-0411">Iron-sulfur</keyword>
<organism evidence="10 12">
    <name type="scientific">Candidatus Iainarchaeum sp</name>
    <dbReference type="NCBI Taxonomy" id="3101447"/>
    <lineage>
        <taxon>Archaea</taxon>
        <taxon>Candidatus Iainarchaeota</taxon>
        <taxon>Candidatus Iainarchaeia</taxon>
        <taxon>Candidatus Iainarchaeales</taxon>
        <taxon>Candidatus Iainarchaeaceae</taxon>
        <taxon>Candidatus Iainarchaeum</taxon>
    </lineage>
</organism>
<dbReference type="SUPFAM" id="SSF63380">
    <property type="entry name" value="Riboflavin synthase domain-like"/>
    <property type="match status" value="1"/>
</dbReference>
<dbReference type="InterPro" id="IPR012165">
    <property type="entry name" value="Cyt_c3_hydrogenase_gsu"/>
</dbReference>
<feature type="domain" description="FAD-binding FR-type" evidence="9">
    <location>
        <begin position="8"/>
        <end position="113"/>
    </location>
</feature>
<dbReference type="InterPro" id="IPR001709">
    <property type="entry name" value="Flavoprot_Pyr_Nucl_cyt_Rdtase"/>
</dbReference>
<evidence type="ECO:0000256" key="7">
    <source>
        <dbReference type="ARBA" id="ARBA00023004"/>
    </source>
</evidence>
<dbReference type="GO" id="GO:0046872">
    <property type="term" value="F:metal ion binding"/>
    <property type="evidence" value="ECO:0007669"/>
    <property type="project" value="UniProtKB-KW"/>
</dbReference>
<dbReference type="Gene3D" id="3.40.50.80">
    <property type="entry name" value="Nucleotide-binding domain of ferredoxin-NADP reductase (FNR) module"/>
    <property type="match status" value="1"/>
</dbReference>
<dbReference type="InterPro" id="IPR017938">
    <property type="entry name" value="Riboflavin_synthase-like_b-brl"/>
</dbReference>
<dbReference type="PRINTS" id="PR00410">
    <property type="entry name" value="PHEHYDRXLASE"/>
</dbReference>
<dbReference type="Pfam" id="PF00175">
    <property type="entry name" value="NAD_binding_1"/>
    <property type="match status" value="1"/>
</dbReference>
<dbReference type="PIRSF" id="PIRSF006816">
    <property type="entry name" value="Cyc3_hyd_g"/>
    <property type="match status" value="1"/>
</dbReference>
<dbReference type="GO" id="GO:0006221">
    <property type="term" value="P:pyrimidine nucleotide biosynthetic process"/>
    <property type="evidence" value="ECO:0007669"/>
    <property type="project" value="InterPro"/>
</dbReference>
<reference evidence="12" key="1">
    <citation type="journal article" date="2020" name="bioRxiv">
        <title>A rank-normalized archaeal taxonomy based on genome phylogeny resolves widespread incomplete and uneven classifications.</title>
        <authorList>
            <person name="Rinke C."/>
            <person name="Chuvochina M."/>
            <person name="Mussig A.J."/>
            <person name="Chaumeil P.-A."/>
            <person name="Waite D.W."/>
            <person name="Whitman W.B."/>
            <person name="Parks D.H."/>
            <person name="Hugenholtz P."/>
        </authorList>
    </citation>
    <scope>NUCLEOTIDE SEQUENCE [LARGE SCALE GENOMIC DNA]</scope>
</reference>
<keyword evidence="3" id="KW-0001">2Fe-2S</keyword>
<reference evidence="11" key="3">
    <citation type="submission" date="2021-05" db="EMBL/GenBank/DDBJ databases">
        <title>Protein family content uncovers lineage relationships and bacterial pathway maintenance mechanisms in DPANN archaea.</title>
        <authorList>
            <person name="Castelle C.J."/>
            <person name="Meheust R."/>
            <person name="Jaffe A.L."/>
            <person name="Seitz K."/>
            <person name="Gong X."/>
            <person name="Baker B.J."/>
            <person name="Banfield J.F."/>
        </authorList>
    </citation>
    <scope>NUCLEOTIDE SEQUENCE</scope>
    <source>
        <strain evidence="11">RIFCSPLOWO2_01_FULL_58_19</strain>
    </source>
</reference>
<evidence type="ECO:0000259" key="9">
    <source>
        <dbReference type="PROSITE" id="PS51384"/>
    </source>
</evidence>
<dbReference type="PRINTS" id="PR00371">
    <property type="entry name" value="FPNCR"/>
</dbReference>
<evidence type="ECO:0000256" key="4">
    <source>
        <dbReference type="ARBA" id="ARBA00022723"/>
    </source>
</evidence>
<dbReference type="GO" id="GO:0051537">
    <property type="term" value="F:2 iron, 2 sulfur cluster binding"/>
    <property type="evidence" value="ECO:0007669"/>
    <property type="project" value="UniProtKB-KW"/>
</dbReference>
<dbReference type="PANTHER" id="PTHR47354">
    <property type="entry name" value="NADH OXIDOREDUCTASE HCR"/>
    <property type="match status" value="1"/>
</dbReference>
<dbReference type="SUPFAM" id="SSF52343">
    <property type="entry name" value="Ferredoxin reductase-like, C-terminal NADP-linked domain"/>
    <property type="match status" value="1"/>
</dbReference>
<dbReference type="AlphaFoldDB" id="A0A7J4JIH0"/>
<keyword evidence="7" id="KW-0408">Iron</keyword>
<dbReference type="Pfam" id="PF00970">
    <property type="entry name" value="FAD_binding_6"/>
    <property type="match status" value="1"/>
</dbReference>
<evidence type="ECO:0000313" key="10">
    <source>
        <dbReference type="EMBL" id="HIH16399.1"/>
    </source>
</evidence>
<evidence type="ECO:0000313" key="11">
    <source>
        <dbReference type="EMBL" id="MBS3062918.1"/>
    </source>
</evidence>
<dbReference type="EMBL" id="JAGVWE010000003">
    <property type="protein sequence ID" value="MBS3062918.1"/>
    <property type="molecule type" value="Genomic_DNA"/>
</dbReference>
<dbReference type="GO" id="GO:0016491">
    <property type="term" value="F:oxidoreductase activity"/>
    <property type="evidence" value="ECO:0007669"/>
    <property type="project" value="UniProtKB-KW"/>
</dbReference>
<dbReference type="InterPro" id="IPR050415">
    <property type="entry name" value="MRET"/>
</dbReference>
<dbReference type="InterPro" id="IPR008333">
    <property type="entry name" value="Cbr1-like_FAD-bd_dom"/>
</dbReference>
<name>A0A7J4JIH0_9ARCH</name>
<protein>
    <submittedName>
        <fullName evidence="10">Oxidoreductase</fullName>
    </submittedName>
</protein>
<sequence>MTTAPAQRKTLHSVVSGVTQQTHDTKSFQVRLPEAFDFQPGQFLMLSLEDPGNPDLKGKQRAYSIASSPTTQEYVEVVIKETPNGFFSKYMVRDCREGEKVKFTGPWGHFVYNESMPGHLVLIGAGSGIAPLLAMMRYLTDKRLSNKATLFFSNKTREDVIYEKKLAELPRQNPNLRVVNTLTREEEGDDWKGERGRVSAEMIKKHIPDVHGALYYLCGPPLMVDGVVKMLKEELGVDPAKIKTEKYD</sequence>
<dbReference type="InterPro" id="IPR001433">
    <property type="entry name" value="OxRdtase_FAD/NAD-bd"/>
</dbReference>
<evidence type="ECO:0000313" key="12">
    <source>
        <dbReference type="Proteomes" id="UP000564964"/>
    </source>
</evidence>
<comment type="cofactor">
    <cofactor evidence="1">
        <name>FAD</name>
        <dbReference type="ChEBI" id="CHEBI:57692"/>
    </cofactor>
</comment>
<dbReference type="PROSITE" id="PS51384">
    <property type="entry name" value="FAD_FR"/>
    <property type="match status" value="1"/>
</dbReference>
<evidence type="ECO:0000256" key="3">
    <source>
        <dbReference type="ARBA" id="ARBA00022714"/>
    </source>
</evidence>
<evidence type="ECO:0000256" key="6">
    <source>
        <dbReference type="ARBA" id="ARBA00023002"/>
    </source>
</evidence>
<dbReference type="GO" id="GO:0050660">
    <property type="term" value="F:flavin adenine dinucleotide binding"/>
    <property type="evidence" value="ECO:0007669"/>
    <property type="project" value="InterPro"/>
</dbReference>
<dbReference type="InterPro" id="IPR039261">
    <property type="entry name" value="FNR_nucleotide-bd"/>
</dbReference>
<keyword evidence="6" id="KW-0560">Oxidoreductase</keyword>
<keyword evidence="4" id="KW-0479">Metal-binding</keyword>
<dbReference type="InterPro" id="IPR017927">
    <property type="entry name" value="FAD-bd_FR_type"/>
</dbReference>
<dbReference type="Proteomes" id="UP000678237">
    <property type="component" value="Unassembled WGS sequence"/>
</dbReference>
<dbReference type="Gene3D" id="2.40.30.10">
    <property type="entry name" value="Translation factors"/>
    <property type="match status" value="1"/>
</dbReference>
<dbReference type="EMBL" id="DUGH01000080">
    <property type="protein sequence ID" value="HIH16399.1"/>
    <property type="molecule type" value="Genomic_DNA"/>
</dbReference>
<evidence type="ECO:0000256" key="2">
    <source>
        <dbReference type="ARBA" id="ARBA00022630"/>
    </source>
</evidence>
<keyword evidence="2" id="KW-0285">Flavoprotein</keyword>